<dbReference type="InterPro" id="IPR019734">
    <property type="entry name" value="TPR_rpt"/>
</dbReference>
<dbReference type="InterPro" id="IPR012430">
    <property type="entry name" value="TMEM43_fam"/>
</dbReference>
<sequence length="231" mass="24415">MFKTAHFHNRLLTWGIRAGGLLLMFIGLCMLLKPLSVFADVIPFVGNLIAAGTGLVAFVLALFFSMMVMGVAWVFYRPVLGISLMGTAVALAAWGLVKRKGKRYTSVPMAARPPVQPSAQPPRPVPADGPQPPPPPPGPAPRTPSRPSLETAGGWIEIGKTAYVGGRLEQAARAFAKAVALDPSNGPALFNLGVVRNKSGDTAGAVDCFQQAAVVGHERAKKLLTARNIGW</sequence>
<protein>
    <submittedName>
        <fullName evidence="10">Uncharacterized protein</fullName>
    </submittedName>
</protein>
<keyword evidence="11" id="KW-1185">Reference proteome</keyword>
<dbReference type="Gene3D" id="1.25.40.10">
    <property type="entry name" value="Tetratricopeptide repeat domain"/>
    <property type="match status" value="1"/>
</dbReference>
<evidence type="ECO:0000256" key="7">
    <source>
        <dbReference type="PROSITE-ProRule" id="PRU00339"/>
    </source>
</evidence>
<evidence type="ECO:0000256" key="8">
    <source>
        <dbReference type="SAM" id="MobiDB-lite"/>
    </source>
</evidence>
<evidence type="ECO:0000256" key="5">
    <source>
        <dbReference type="ARBA" id="ARBA00022989"/>
    </source>
</evidence>
<evidence type="ECO:0000256" key="9">
    <source>
        <dbReference type="SAM" id="Phobius"/>
    </source>
</evidence>
<evidence type="ECO:0000256" key="2">
    <source>
        <dbReference type="ARBA" id="ARBA00004586"/>
    </source>
</evidence>
<feature type="transmembrane region" description="Helical" evidence="9">
    <location>
        <begin position="44"/>
        <end position="69"/>
    </location>
</feature>
<feature type="transmembrane region" description="Helical" evidence="9">
    <location>
        <begin position="12"/>
        <end position="32"/>
    </location>
</feature>
<dbReference type="PANTHER" id="PTHR13416">
    <property type="match status" value="1"/>
</dbReference>
<feature type="region of interest" description="Disordered" evidence="8">
    <location>
        <begin position="109"/>
        <end position="151"/>
    </location>
</feature>
<organism evidence="10 11">
    <name type="scientific">Desulfosarcina alkanivorans</name>
    <dbReference type="NCBI Taxonomy" id="571177"/>
    <lineage>
        <taxon>Bacteria</taxon>
        <taxon>Pseudomonadati</taxon>
        <taxon>Thermodesulfobacteriota</taxon>
        <taxon>Desulfobacteria</taxon>
        <taxon>Desulfobacterales</taxon>
        <taxon>Desulfosarcinaceae</taxon>
        <taxon>Desulfosarcina</taxon>
    </lineage>
</organism>
<name>A0A5K7YVV2_9BACT</name>
<keyword evidence="4" id="KW-0256">Endoplasmic reticulum</keyword>
<accession>A0A5K7YVV2</accession>
<evidence type="ECO:0000256" key="3">
    <source>
        <dbReference type="ARBA" id="ARBA00022692"/>
    </source>
</evidence>
<feature type="repeat" description="TPR" evidence="7">
    <location>
        <begin position="152"/>
        <end position="185"/>
    </location>
</feature>
<dbReference type="GO" id="GO:0071763">
    <property type="term" value="P:nuclear membrane organization"/>
    <property type="evidence" value="ECO:0007669"/>
    <property type="project" value="TreeGrafter"/>
</dbReference>
<comment type="subcellular location">
    <subcellularLocation>
        <location evidence="1">Endomembrane system</location>
        <topology evidence="1">Multi-pass membrane protein</topology>
    </subcellularLocation>
    <subcellularLocation>
        <location evidence="2">Endoplasmic reticulum membrane</location>
    </subcellularLocation>
</comment>
<keyword evidence="3 9" id="KW-0812">Transmembrane</keyword>
<keyword evidence="6 9" id="KW-0472">Membrane</keyword>
<evidence type="ECO:0000256" key="4">
    <source>
        <dbReference type="ARBA" id="ARBA00022824"/>
    </source>
</evidence>
<dbReference type="SUPFAM" id="SSF48452">
    <property type="entry name" value="TPR-like"/>
    <property type="match status" value="1"/>
</dbReference>
<dbReference type="GO" id="GO:0012505">
    <property type="term" value="C:endomembrane system"/>
    <property type="evidence" value="ECO:0007669"/>
    <property type="project" value="UniProtKB-SubCell"/>
</dbReference>
<feature type="transmembrane region" description="Helical" evidence="9">
    <location>
        <begin position="75"/>
        <end position="97"/>
    </location>
</feature>
<gene>
    <name evidence="10" type="ORF">DSCA_27270</name>
</gene>
<evidence type="ECO:0000256" key="1">
    <source>
        <dbReference type="ARBA" id="ARBA00004127"/>
    </source>
</evidence>
<proteinExistence type="predicted"/>
<dbReference type="KEGG" id="dalk:DSCA_27270"/>
<evidence type="ECO:0000313" key="11">
    <source>
        <dbReference type="Proteomes" id="UP000427906"/>
    </source>
</evidence>
<feature type="compositionally biased region" description="Pro residues" evidence="8">
    <location>
        <begin position="114"/>
        <end position="144"/>
    </location>
</feature>
<keyword evidence="7" id="KW-0802">TPR repeat</keyword>
<evidence type="ECO:0000256" key="6">
    <source>
        <dbReference type="ARBA" id="ARBA00023136"/>
    </source>
</evidence>
<dbReference type="PANTHER" id="PTHR13416:SF2">
    <property type="entry name" value="TRANSMEMBRANE PROTEIN 43"/>
    <property type="match status" value="1"/>
</dbReference>
<dbReference type="Proteomes" id="UP000427906">
    <property type="component" value="Chromosome"/>
</dbReference>
<dbReference type="PROSITE" id="PS50005">
    <property type="entry name" value="TPR"/>
    <property type="match status" value="1"/>
</dbReference>
<dbReference type="Pfam" id="PF07787">
    <property type="entry name" value="TMEM43"/>
    <property type="match status" value="1"/>
</dbReference>
<dbReference type="SMART" id="SM00028">
    <property type="entry name" value="TPR"/>
    <property type="match status" value="2"/>
</dbReference>
<dbReference type="GO" id="GO:0006629">
    <property type="term" value="P:lipid metabolic process"/>
    <property type="evidence" value="ECO:0007669"/>
    <property type="project" value="TreeGrafter"/>
</dbReference>
<reference evidence="10 11" key="1">
    <citation type="submission" date="2019-11" db="EMBL/GenBank/DDBJ databases">
        <title>Comparative genomics of hydrocarbon-degrading Desulfosarcina strains.</title>
        <authorList>
            <person name="Watanabe M."/>
            <person name="Kojima H."/>
            <person name="Fukui M."/>
        </authorList>
    </citation>
    <scope>NUCLEOTIDE SEQUENCE [LARGE SCALE GENOMIC DNA]</scope>
    <source>
        <strain evidence="10 11">PL12</strain>
    </source>
</reference>
<dbReference type="EMBL" id="AP021874">
    <property type="protein sequence ID" value="BBO68797.1"/>
    <property type="molecule type" value="Genomic_DNA"/>
</dbReference>
<evidence type="ECO:0000313" key="10">
    <source>
        <dbReference type="EMBL" id="BBO68797.1"/>
    </source>
</evidence>
<keyword evidence="5 9" id="KW-1133">Transmembrane helix</keyword>
<dbReference type="AlphaFoldDB" id="A0A5K7YVV2"/>
<dbReference type="InterPro" id="IPR011990">
    <property type="entry name" value="TPR-like_helical_dom_sf"/>
</dbReference>